<reference evidence="4" key="1">
    <citation type="journal article" date="2021" name="Evol. Appl.">
        <title>The genome of the Pyrenean desman and the effects of bottlenecks and inbreeding on the genomic landscape of an endangered species.</title>
        <authorList>
            <person name="Escoda L."/>
            <person name="Castresana J."/>
        </authorList>
    </citation>
    <scope>NUCLEOTIDE SEQUENCE</scope>
    <source>
        <strain evidence="4">IBE-C5619</strain>
    </source>
</reference>
<sequence>DISSQLSDIWDNVNCVINRFQEELGYDLKEQAKSHQIEQKGKSRFLLLEKIASFSKDAKTKEKHLGEMLRWLDDWGDSLTYEIRNRKSEEEEESLDKWIEVMEKMLPLSLITTKGGIKSLISLCSTLIEEQKKRAQMAKHNFWQDWQEKSPQVPTPPHQPLSPEQMLQDKHATCTRVSKVKSMLQELLDSPMFNQGEVRAIKYIYTVVENLNKALILQYQENRSLETKYRWLKIEMTKELSSQRVYFQKSLHNLEKKRDALLNQVEVLEGKYRNLLLIKHALEFQLKKTQSARGQAKDPGNILDDPLLFPEEETPPKEERVKEDTQQEPKKEEKLFSSFSPSPMTTAWDSGGRPPTYQPPSTMTTFSRIADVYSSKCTESCEPLLLSSVDNKYPKKWERLEAERPDHKDQDQEDFLQGVAQEKERFDIKFRFGKHLSAESPEKVAIQSKVEHWEEEPSQGMQKQQQLEAEIWQQRQKKGPVLDQEHQEESQSWEVEEVTREQEQRLVQPEKEPGSPRRDLECPKEVTEMIFTPTNRWEDLKAEPPLAPAQSRAQSARQGRRIHLLRSPSTLQKTPGNQRTKKSSAFTQKPQAHQIPTRPKKSASFPATGTIIQKVTQNPLHITPITPKGRVYHMDSKAQRKNLQLLSEEAELELPHYLRSKALELTVTTMELNTLRLQCLCRKYTCYRRFQILRQEVIDHIKVMRETRAPYKAQNLYIFLENIDRLQNLQLHAWTDKQKALEEKRQECLNSMAVMFPKLQQQWNTHLHTPLVTSPKSRKSKLPPSSPQGTYHSSASCKQLQVHFPSKDRESVPVQMASQQGNRMKAIWKTDVASSSHAIEKKTPANLSWDQARGHPDIPQLLALDVHASDHKSLMSPPA</sequence>
<feature type="compositionally biased region" description="Basic and acidic residues" evidence="1">
    <location>
        <begin position="497"/>
        <end position="523"/>
    </location>
</feature>
<feature type="domain" description="FAM186A/B C-terminal" evidence="2">
    <location>
        <begin position="630"/>
        <end position="865"/>
    </location>
</feature>
<dbReference type="OrthoDB" id="9450680at2759"/>
<feature type="region of interest" description="Disordered" evidence="1">
    <location>
        <begin position="769"/>
        <end position="794"/>
    </location>
</feature>
<dbReference type="InterPro" id="IPR049144">
    <property type="entry name" value="FAM186A_B_N"/>
</dbReference>
<evidence type="ECO:0000256" key="1">
    <source>
        <dbReference type="SAM" id="MobiDB-lite"/>
    </source>
</evidence>
<feature type="non-terminal residue" evidence="4">
    <location>
        <position position="1"/>
    </location>
</feature>
<feature type="compositionally biased region" description="Low complexity" evidence="1">
    <location>
        <begin position="548"/>
        <end position="557"/>
    </location>
</feature>
<feature type="compositionally biased region" description="Polar residues" evidence="1">
    <location>
        <begin position="567"/>
        <end position="591"/>
    </location>
</feature>
<keyword evidence="5" id="KW-1185">Reference proteome</keyword>
<feature type="non-terminal residue" evidence="4">
    <location>
        <position position="879"/>
    </location>
</feature>
<protein>
    <submittedName>
        <fullName evidence="4">Protein FAM186B</fullName>
    </submittedName>
</protein>
<evidence type="ECO:0000313" key="4">
    <source>
        <dbReference type="EMBL" id="KAG8509017.1"/>
    </source>
</evidence>
<gene>
    <name evidence="4" type="ORF">J0S82_007960</name>
</gene>
<accession>A0A8J6DGZ0</accession>
<dbReference type="PANTHER" id="PTHR33590:SF3">
    <property type="entry name" value="PROTEIN FAM186B"/>
    <property type="match status" value="1"/>
</dbReference>
<name>A0A8J6DGZ0_GALPY</name>
<feature type="compositionally biased region" description="Basic and acidic residues" evidence="1">
    <location>
        <begin position="314"/>
        <end position="335"/>
    </location>
</feature>
<feature type="region of interest" description="Disordered" evidence="1">
    <location>
        <begin position="543"/>
        <end position="604"/>
    </location>
</feature>
<dbReference type="PANTHER" id="PTHR33590">
    <property type="entry name" value="GLUTENIN, HIGH MOLECULAR WEIGHT SUBUNIT PW212-RELATED PROTEIN"/>
    <property type="match status" value="1"/>
</dbReference>
<evidence type="ECO:0000259" key="3">
    <source>
        <dbReference type="Pfam" id="PF20870"/>
    </source>
</evidence>
<comment type="caution">
    <text evidence="4">The sequence shown here is derived from an EMBL/GenBank/DDBJ whole genome shotgun (WGS) entry which is preliminary data.</text>
</comment>
<feature type="region of interest" description="Disordered" evidence="1">
    <location>
        <begin position="447"/>
        <end position="523"/>
    </location>
</feature>
<dbReference type="Pfam" id="PF20870">
    <property type="entry name" value="FAM186A-B_N"/>
    <property type="match status" value="1"/>
</dbReference>
<dbReference type="InterPro" id="IPR049146">
    <property type="entry name" value="FAM186A_B_C"/>
</dbReference>
<dbReference type="AlphaFoldDB" id="A0A8J6DGZ0"/>
<evidence type="ECO:0000313" key="5">
    <source>
        <dbReference type="Proteomes" id="UP000700334"/>
    </source>
</evidence>
<proteinExistence type="predicted"/>
<organism evidence="4 5">
    <name type="scientific">Galemys pyrenaicus</name>
    <name type="common">Iberian desman</name>
    <name type="synonym">Pyrenean desman</name>
    <dbReference type="NCBI Taxonomy" id="202257"/>
    <lineage>
        <taxon>Eukaryota</taxon>
        <taxon>Metazoa</taxon>
        <taxon>Chordata</taxon>
        <taxon>Craniata</taxon>
        <taxon>Vertebrata</taxon>
        <taxon>Euteleostomi</taxon>
        <taxon>Mammalia</taxon>
        <taxon>Eutheria</taxon>
        <taxon>Laurasiatheria</taxon>
        <taxon>Eulipotyphla</taxon>
        <taxon>Talpidae</taxon>
        <taxon>Galemys</taxon>
    </lineage>
</organism>
<dbReference type="EMBL" id="JAGFMF010011958">
    <property type="protein sequence ID" value="KAG8509017.1"/>
    <property type="molecule type" value="Genomic_DNA"/>
</dbReference>
<feature type="domain" description="FAM186A/B N-terminal" evidence="3">
    <location>
        <begin position="1"/>
        <end position="223"/>
    </location>
</feature>
<evidence type="ECO:0000259" key="2">
    <source>
        <dbReference type="Pfam" id="PF20865"/>
    </source>
</evidence>
<feature type="compositionally biased region" description="Polar residues" evidence="1">
    <location>
        <begin position="337"/>
        <end position="348"/>
    </location>
</feature>
<feature type="region of interest" description="Disordered" evidence="1">
    <location>
        <begin position="290"/>
        <end position="358"/>
    </location>
</feature>
<dbReference type="Proteomes" id="UP000700334">
    <property type="component" value="Unassembled WGS sequence"/>
</dbReference>
<dbReference type="Pfam" id="PF20865">
    <property type="entry name" value="FAM186A-B_C"/>
    <property type="match status" value="1"/>
</dbReference>